<evidence type="ECO:0000256" key="2">
    <source>
        <dbReference type="ARBA" id="ARBA00022737"/>
    </source>
</evidence>
<evidence type="ECO:0000259" key="6">
    <source>
        <dbReference type="PROSITE" id="PS50102"/>
    </source>
</evidence>
<dbReference type="PANTHER" id="PTHR46599">
    <property type="entry name" value="PIGGYBAC TRANSPOSABLE ELEMENT-DERIVED PROTEIN 4"/>
    <property type="match status" value="1"/>
</dbReference>
<comment type="subcellular location">
    <subcellularLocation>
        <location evidence="1">Nucleus speckle</location>
    </subcellularLocation>
</comment>
<dbReference type="GeneID" id="115824894"/>
<evidence type="ECO:0000256" key="4">
    <source>
        <dbReference type="PROSITE-ProRule" id="PRU00176"/>
    </source>
</evidence>
<feature type="compositionally biased region" description="Basic and acidic residues" evidence="5">
    <location>
        <begin position="416"/>
        <end position="432"/>
    </location>
</feature>
<dbReference type="GO" id="GO:0016607">
    <property type="term" value="C:nuclear speck"/>
    <property type="evidence" value="ECO:0007669"/>
    <property type="project" value="UniProtKB-SubCell"/>
</dbReference>
<dbReference type="Gene3D" id="3.30.70.330">
    <property type="match status" value="2"/>
</dbReference>
<gene>
    <name evidence="8" type="primary">LOC115824894</name>
</gene>
<feature type="domain" description="RRM" evidence="6">
    <location>
        <begin position="223"/>
        <end position="295"/>
    </location>
</feature>
<feature type="compositionally biased region" description="Polar residues" evidence="5">
    <location>
        <begin position="62"/>
        <end position="75"/>
    </location>
</feature>
<sequence length="1156" mass="131274">MELENSTLWLQIHVRNIHRGHVSGRVWTGLDGSGCAASASDVKHTDSPSENRTPNVMYKTPNFRNQNQHPFQNRGPQMGGGFKPLDQGNAPNQGTPQKPPGSSPQSDIPSPPQQAPDLRKTSKASAQPTNAVQVSNASPPKLQSPQPGNINAKPDLASPQNEAKKNKQKSGISNGQKWTGAVNKDRTPPQEPKTEDNQSPPRELKATLSLLRKPGEKTYTRRHRLHVGNLPNDITEAEFRELFVKYGELSEVFINQSKGFGFIKLESRALAEIAKAELDDVPVKGRPLRVRFATHPASLSFSDLSPCVSSELPEEALSQSGTIERAVLIEDDHGQSTGKGIVEFSLKPAPQKAYDPCDDGVFLLTSSPRPVGVESLEQYDDEDGLPEKLAQRTPNDRRKRERPPRLARPGTFESEDSQRWKSLDDMEEQQRQQLEKNIRDARRKLEAEMEDAYHEHQDNMLRQDSLRRQEEMRRMEEMHNQEMQKQKEIQLRQEEEHLRRDEEMLPQGEMEEQMRRKRKEPHGTGGFMDNRGPEMRMNPGGGLGMPDLPPGSPNQKFPLAGMGSDGHQGTVHGEMVTYPLIQESLALESDDDCNFSSDESGEDSDEERCHFEFRLDPAEDACDQSEENIAPVRKKARCQQPLSWNTESDGDAVPPPLRFLPAREPGVQLSTRDSYTPLDLFKLFFSEDAVETLCRNTNKQAARNAARGAKYRWTDVGVAEFYRYIGLIFYMAMIKLDHITDYWRKNSIFSILFPSQVMSRDRYRSISWNVHMSDPDEDRVNDDKKGTSEHDRLFRVKPLMCTIQTACKAFYHPCRNLAVDERMVPCKGHTGMTQYMKDKPTKWGFKLFVLADSSNGYTVDFSVYTGKNNFPTGQGLSYDSVMSLIDKRYLGSGYHVYMDNFYTSPKLFKDLFAIKFGACGTYRESRGDFPRTAVNALTKKSPRGTFRWIRDGPLLFVKWMDTREVSVCSTIHTAYTGDTVQRRLKSRQGVWSTESFPCPSPVVEYNKLMGGVDLSDQLIQYYTTQHKTLKWYRKLFLHFLDIAATNAYILHKELLQKDSMTHKAFMEELTAQLCGVTQKTQKTPTKKTTGGHVPVPGAEVVADSRMKASVGRRTCAYCRMHRGKNTKTPWKCKACDVYLCLQPDRNCFEAWHPDQD</sequence>
<evidence type="ECO:0000256" key="1">
    <source>
        <dbReference type="ARBA" id="ARBA00004324"/>
    </source>
</evidence>
<name>A0A6J2WLG4_CHACN</name>
<dbReference type="InterPro" id="IPR012975">
    <property type="entry name" value="NOPS"/>
</dbReference>
<protein>
    <submittedName>
        <fullName evidence="8">Uncharacterized protein LOC115824894</fullName>
    </submittedName>
</protein>
<dbReference type="PROSITE" id="PS50102">
    <property type="entry name" value="RRM"/>
    <property type="match status" value="2"/>
</dbReference>
<proteinExistence type="predicted"/>
<dbReference type="InterPro" id="IPR035979">
    <property type="entry name" value="RBD_domain_sf"/>
</dbReference>
<dbReference type="Pfam" id="PF08075">
    <property type="entry name" value="NOPS"/>
    <property type="match status" value="1"/>
</dbReference>
<feature type="compositionally biased region" description="Basic and acidic residues" evidence="5">
    <location>
        <begin position="385"/>
        <end position="398"/>
    </location>
</feature>
<dbReference type="OrthoDB" id="118105at2759"/>
<dbReference type="AlphaFoldDB" id="A0A6J2WLG4"/>
<reference evidence="8" key="1">
    <citation type="submission" date="2025-08" db="UniProtKB">
        <authorList>
            <consortium name="RefSeq"/>
        </authorList>
    </citation>
    <scope>IDENTIFICATION</scope>
</reference>
<dbReference type="Pfam" id="PF13843">
    <property type="entry name" value="DDE_Tnp_1_7"/>
    <property type="match status" value="1"/>
</dbReference>
<feature type="compositionally biased region" description="Basic and acidic residues" evidence="5">
    <location>
        <begin position="183"/>
        <end position="196"/>
    </location>
</feature>
<dbReference type="InterPro" id="IPR012677">
    <property type="entry name" value="Nucleotide-bd_a/b_plait_sf"/>
</dbReference>
<evidence type="ECO:0000313" key="7">
    <source>
        <dbReference type="Proteomes" id="UP000504632"/>
    </source>
</evidence>
<evidence type="ECO:0000313" key="8">
    <source>
        <dbReference type="RefSeq" id="XP_030644477.1"/>
    </source>
</evidence>
<dbReference type="InterPro" id="IPR000504">
    <property type="entry name" value="RRM_dom"/>
</dbReference>
<dbReference type="GO" id="GO:0003723">
    <property type="term" value="F:RNA binding"/>
    <property type="evidence" value="ECO:0007669"/>
    <property type="project" value="UniProtKB-UniRule"/>
</dbReference>
<feature type="region of interest" description="Disordered" evidence="5">
    <location>
        <begin position="509"/>
        <end position="533"/>
    </location>
</feature>
<dbReference type="SMART" id="SM00360">
    <property type="entry name" value="RRM"/>
    <property type="match status" value="1"/>
</dbReference>
<feature type="region of interest" description="Disordered" evidence="5">
    <location>
        <begin position="34"/>
        <end position="217"/>
    </location>
</feature>
<evidence type="ECO:0000256" key="5">
    <source>
        <dbReference type="SAM" id="MobiDB-lite"/>
    </source>
</evidence>
<feature type="domain" description="RRM" evidence="6">
    <location>
        <begin position="297"/>
        <end position="378"/>
    </location>
</feature>
<dbReference type="InParanoid" id="A0A6J2WLG4"/>
<organism evidence="7 8">
    <name type="scientific">Chanos chanos</name>
    <name type="common">Milkfish</name>
    <name type="synonym">Mugil chanos</name>
    <dbReference type="NCBI Taxonomy" id="29144"/>
    <lineage>
        <taxon>Eukaryota</taxon>
        <taxon>Metazoa</taxon>
        <taxon>Chordata</taxon>
        <taxon>Craniata</taxon>
        <taxon>Vertebrata</taxon>
        <taxon>Euteleostomi</taxon>
        <taxon>Actinopterygii</taxon>
        <taxon>Neopterygii</taxon>
        <taxon>Teleostei</taxon>
        <taxon>Ostariophysi</taxon>
        <taxon>Gonorynchiformes</taxon>
        <taxon>Chanidae</taxon>
        <taxon>Chanos</taxon>
    </lineage>
</organism>
<dbReference type="SUPFAM" id="SSF54928">
    <property type="entry name" value="RNA-binding domain, RBD"/>
    <property type="match status" value="1"/>
</dbReference>
<dbReference type="Proteomes" id="UP000504632">
    <property type="component" value="Chromosome 12"/>
</dbReference>
<dbReference type="PANTHER" id="PTHR46599:SF3">
    <property type="entry name" value="PIGGYBAC TRANSPOSABLE ELEMENT-DERIVED PROTEIN 4"/>
    <property type="match status" value="1"/>
</dbReference>
<keyword evidence="7" id="KW-1185">Reference proteome</keyword>
<keyword evidence="3 4" id="KW-0694">RNA-binding</keyword>
<keyword evidence="2" id="KW-0677">Repeat</keyword>
<evidence type="ECO:0000256" key="3">
    <source>
        <dbReference type="ARBA" id="ARBA00022884"/>
    </source>
</evidence>
<dbReference type="InterPro" id="IPR029526">
    <property type="entry name" value="PGBD"/>
</dbReference>
<dbReference type="Gene3D" id="6.10.250.1170">
    <property type="match status" value="1"/>
</dbReference>
<dbReference type="FunFam" id="3.30.70.330:FF:000043">
    <property type="entry name" value="paraspeckle component 1 isoform X1"/>
    <property type="match status" value="1"/>
</dbReference>
<feature type="compositionally biased region" description="Polar residues" evidence="5">
    <location>
        <begin position="123"/>
        <end position="149"/>
    </location>
</feature>
<feature type="region of interest" description="Disordered" evidence="5">
    <location>
        <begin position="376"/>
        <end position="432"/>
    </location>
</feature>
<accession>A0A6J2WLG4</accession>
<dbReference type="Pfam" id="PF00076">
    <property type="entry name" value="RRM_1"/>
    <property type="match status" value="1"/>
</dbReference>
<dbReference type="RefSeq" id="XP_030644477.1">
    <property type="nucleotide sequence ID" value="XM_030788617.1"/>
</dbReference>